<feature type="compositionally biased region" description="Polar residues" evidence="2">
    <location>
        <begin position="86"/>
        <end position="98"/>
    </location>
</feature>
<sequence>MATLKKESLDERLERIRKKNEELEKKHQETERDRLLAKVQGALVDCKANDDDWPKEHKFDKLDFTYDVPADKLEAEKVAKLELQQRRQQSKQVTSRGSKFTDIPQDPKSFLADEERDDKTKEKLEKKVQNEKRDRKQHQQQPTQQTGRQIVGRRQKKPTSTQDTDLIDYPEPFESDLNNFTNLTVSVSKDGDYKSVRLSQAPLIGSGRVGPRQITKTQFQGFEPEIDRTLNGSTTHKDTRNIGKSEKRNDHNNRPFNKDQKRNMSANNNNFRVQQKPTPFSDQSFSVANPMGQSNTEIKLFSVQDRLKKAQLSGPLNNNKNTFLNLISTKEVVTDERN</sequence>
<protein>
    <submittedName>
        <fullName evidence="3">CSON000166 protein</fullName>
    </submittedName>
</protein>
<evidence type="ECO:0000313" key="3">
    <source>
        <dbReference type="EMBL" id="SSX19955.1"/>
    </source>
</evidence>
<dbReference type="AlphaFoldDB" id="A0A336LQ45"/>
<organism evidence="3">
    <name type="scientific">Culicoides sonorensis</name>
    <name type="common">Biting midge</name>
    <dbReference type="NCBI Taxonomy" id="179676"/>
    <lineage>
        <taxon>Eukaryota</taxon>
        <taxon>Metazoa</taxon>
        <taxon>Ecdysozoa</taxon>
        <taxon>Arthropoda</taxon>
        <taxon>Hexapoda</taxon>
        <taxon>Insecta</taxon>
        <taxon>Pterygota</taxon>
        <taxon>Neoptera</taxon>
        <taxon>Endopterygota</taxon>
        <taxon>Diptera</taxon>
        <taxon>Nematocera</taxon>
        <taxon>Chironomoidea</taxon>
        <taxon>Ceratopogonidae</taxon>
        <taxon>Ceratopogoninae</taxon>
        <taxon>Culicoides</taxon>
        <taxon>Monoculicoides</taxon>
    </lineage>
</organism>
<feature type="region of interest" description="Disordered" evidence="2">
    <location>
        <begin position="82"/>
        <end position="177"/>
    </location>
</feature>
<feature type="coiled-coil region" evidence="1">
    <location>
        <begin position="6"/>
        <end position="40"/>
    </location>
</feature>
<feature type="compositionally biased region" description="Basic and acidic residues" evidence="2">
    <location>
        <begin position="111"/>
        <end position="134"/>
    </location>
</feature>
<reference evidence="3" key="1">
    <citation type="submission" date="2018-07" db="EMBL/GenBank/DDBJ databases">
        <authorList>
            <person name="Quirk P.G."/>
            <person name="Krulwich T.A."/>
        </authorList>
    </citation>
    <scope>NUCLEOTIDE SEQUENCE</scope>
</reference>
<evidence type="ECO:0000256" key="2">
    <source>
        <dbReference type="SAM" id="MobiDB-lite"/>
    </source>
</evidence>
<gene>
    <name evidence="3" type="primary">CSON000166</name>
</gene>
<dbReference type="VEuPathDB" id="VectorBase:CSON000166"/>
<keyword evidence="1" id="KW-0175">Coiled coil</keyword>
<feature type="compositionally biased region" description="Low complexity" evidence="2">
    <location>
        <begin position="139"/>
        <end position="149"/>
    </location>
</feature>
<feature type="region of interest" description="Disordered" evidence="2">
    <location>
        <begin position="227"/>
        <end position="264"/>
    </location>
</feature>
<accession>A0A336LQ45</accession>
<feature type="compositionally biased region" description="Acidic residues" evidence="2">
    <location>
        <begin position="165"/>
        <end position="174"/>
    </location>
</feature>
<proteinExistence type="predicted"/>
<dbReference type="EMBL" id="UFQT01000101">
    <property type="protein sequence ID" value="SSX19955.1"/>
    <property type="molecule type" value="Genomic_DNA"/>
</dbReference>
<name>A0A336LQ45_CULSO</name>
<evidence type="ECO:0000256" key="1">
    <source>
        <dbReference type="SAM" id="Coils"/>
    </source>
</evidence>
<feature type="compositionally biased region" description="Basic and acidic residues" evidence="2">
    <location>
        <begin position="235"/>
        <end position="262"/>
    </location>
</feature>